<dbReference type="Gene3D" id="3.30.70.1290">
    <property type="entry name" value="Transposase IS200-like"/>
    <property type="match status" value="1"/>
</dbReference>
<feature type="compositionally biased region" description="Low complexity" evidence="1">
    <location>
        <begin position="103"/>
        <end position="120"/>
    </location>
</feature>
<dbReference type="GO" id="GO:0003677">
    <property type="term" value="F:DNA binding"/>
    <property type="evidence" value="ECO:0007669"/>
    <property type="project" value="InterPro"/>
</dbReference>
<reference evidence="3 4" key="1">
    <citation type="submission" date="2019-08" db="EMBL/GenBank/DDBJ databases">
        <title>Deep-cultivation of Planctomycetes and their phenomic and genomic characterization uncovers novel biology.</title>
        <authorList>
            <person name="Wiegand S."/>
            <person name="Jogler M."/>
            <person name="Boedeker C."/>
            <person name="Pinto D."/>
            <person name="Vollmers J."/>
            <person name="Rivas-Marin E."/>
            <person name="Kohn T."/>
            <person name="Peeters S.H."/>
            <person name="Heuer A."/>
            <person name="Rast P."/>
            <person name="Oberbeckmann S."/>
            <person name="Bunk B."/>
            <person name="Jeske O."/>
            <person name="Meyerdierks A."/>
            <person name="Storesund J.E."/>
            <person name="Kallscheuer N."/>
            <person name="Luecker S."/>
            <person name="Lage O.M."/>
            <person name="Pohl T."/>
            <person name="Merkel B.J."/>
            <person name="Hornburger P."/>
            <person name="Mueller R.-W."/>
            <person name="Bruemmer F."/>
            <person name="Labrenz M."/>
            <person name="Spormann A.M."/>
            <person name="Op den Camp H."/>
            <person name="Overmann J."/>
            <person name="Amann R."/>
            <person name="Jetten M.S.M."/>
            <person name="Mascher T."/>
            <person name="Medema M.H."/>
            <person name="Devos D.P."/>
            <person name="Kaster A.-K."/>
            <person name="Ovreas L."/>
            <person name="Rohde M."/>
            <person name="Galperin M.Y."/>
            <person name="Jogler C."/>
        </authorList>
    </citation>
    <scope>NUCLEOTIDE SEQUENCE [LARGE SCALE GENOMIC DNA]</scope>
    <source>
        <strain evidence="3 4">OJF2</strain>
    </source>
</reference>
<dbReference type="GO" id="GO:0006313">
    <property type="term" value="P:DNA transposition"/>
    <property type="evidence" value="ECO:0007669"/>
    <property type="project" value="InterPro"/>
</dbReference>
<dbReference type="PANTHER" id="PTHR34322:SF2">
    <property type="entry name" value="TRANSPOSASE IS200-LIKE DOMAIN-CONTAINING PROTEIN"/>
    <property type="match status" value="1"/>
</dbReference>
<dbReference type="GO" id="GO:0004803">
    <property type="term" value="F:transposase activity"/>
    <property type="evidence" value="ECO:0007669"/>
    <property type="project" value="InterPro"/>
</dbReference>
<feature type="region of interest" description="Disordered" evidence="1">
    <location>
        <begin position="295"/>
        <end position="325"/>
    </location>
</feature>
<name>A0A5B9W4Q4_9BACT</name>
<dbReference type="KEGG" id="agv:OJF2_37560"/>
<sequence>MADEVGAYHCVQRVVRRAALCGADRATGQDFGHRRDWIRGRLEQLAGAFAIEVAGFAVMDNHLHLVLRIRPDLAAAWDDAEVAGRWAAIFPGPPPARPGVGGTASAAAPASASAAEGHGPADPPAPARAMTPADAARLAELRRRLADLSWFMRALAEPIARRANREDGCTGRFWQGRFRCTRLLDEAALLACMAYVELNPVRAGIAEAPDRDGRTSACERAAALLAAQAGAPPTAGAAPYRPGGVPGDPADGSTSPATGVAPRAAGAGAIAAAAIPGEPRDAWLSPIELVDRDAPAISRPPAGSPPPAAPRSSRPRRRRASDRGLLPMTAAQYLELLDWAGRQSRPGGGTIPATLPPVLDRLGLGAESWPAAACDLFARPRRAVGSAASLRAEAARAGRRWLHGISACRIAFPPPT</sequence>
<feature type="region of interest" description="Disordered" evidence="1">
    <location>
        <begin position="97"/>
        <end position="130"/>
    </location>
</feature>
<proteinExistence type="predicted"/>
<accession>A0A5B9W4Q4</accession>
<evidence type="ECO:0000259" key="2">
    <source>
        <dbReference type="SMART" id="SM01321"/>
    </source>
</evidence>
<dbReference type="InterPro" id="IPR002686">
    <property type="entry name" value="Transposase_17"/>
</dbReference>
<dbReference type="SUPFAM" id="SSF143422">
    <property type="entry name" value="Transposase IS200-like"/>
    <property type="match status" value="1"/>
</dbReference>
<protein>
    <recommendedName>
        <fullName evidence="2">Transposase IS200-like domain-containing protein</fullName>
    </recommendedName>
</protein>
<keyword evidence="4" id="KW-1185">Reference proteome</keyword>
<evidence type="ECO:0000313" key="3">
    <source>
        <dbReference type="EMBL" id="QEH35209.1"/>
    </source>
</evidence>
<dbReference type="PANTHER" id="PTHR34322">
    <property type="entry name" value="TRANSPOSASE, Y1_TNP DOMAIN-CONTAINING"/>
    <property type="match status" value="1"/>
</dbReference>
<dbReference type="InterPro" id="IPR036515">
    <property type="entry name" value="Transposase_17_sf"/>
</dbReference>
<feature type="compositionally biased region" description="Low complexity" evidence="1">
    <location>
        <begin position="231"/>
        <end position="243"/>
    </location>
</feature>
<dbReference type="AlphaFoldDB" id="A0A5B9W4Q4"/>
<gene>
    <name evidence="3" type="ORF">OJF2_37560</name>
</gene>
<organism evidence="3 4">
    <name type="scientific">Aquisphaera giovannonii</name>
    <dbReference type="NCBI Taxonomy" id="406548"/>
    <lineage>
        <taxon>Bacteria</taxon>
        <taxon>Pseudomonadati</taxon>
        <taxon>Planctomycetota</taxon>
        <taxon>Planctomycetia</taxon>
        <taxon>Isosphaerales</taxon>
        <taxon>Isosphaeraceae</taxon>
        <taxon>Aquisphaera</taxon>
    </lineage>
</organism>
<dbReference type="EMBL" id="CP042997">
    <property type="protein sequence ID" value="QEH35209.1"/>
    <property type="molecule type" value="Genomic_DNA"/>
</dbReference>
<dbReference type="SMART" id="SM01321">
    <property type="entry name" value="Y1_Tnp"/>
    <property type="match status" value="1"/>
</dbReference>
<evidence type="ECO:0000313" key="4">
    <source>
        <dbReference type="Proteomes" id="UP000324233"/>
    </source>
</evidence>
<feature type="domain" description="Transposase IS200-like" evidence="2">
    <location>
        <begin position="3"/>
        <end position="199"/>
    </location>
</feature>
<dbReference type="Proteomes" id="UP000324233">
    <property type="component" value="Chromosome"/>
</dbReference>
<evidence type="ECO:0000256" key="1">
    <source>
        <dbReference type="SAM" id="MobiDB-lite"/>
    </source>
</evidence>
<feature type="region of interest" description="Disordered" evidence="1">
    <location>
        <begin position="231"/>
        <end position="261"/>
    </location>
</feature>